<protein>
    <submittedName>
        <fullName evidence="2">Uncharacterized protein</fullName>
    </submittedName>
</protein>
<comment type="caution">
    <text evidence="2">The sequence shown here is derived from an EMBL/GenBank/DDBJ whole genome shotgun (WGS) entry which is preliminary data.</text>
</comment>
<evidence type="ECO:0000256" key="1">
    <source>
        <dbReference type="SAM" id="MobiDB-lite"/>
    </source>
</evidence>
<dbReference type="EMBL" id="ABDF02000083">
    <property type="protein sequence ID" value="EHK19548.1"/>
    <property type="molecule type" value="Genomic_DNA"/>
</dbReference>
<dbReference type="InParanoid" id="G9N1B7"/>
<feature type="compositionally biased region" description="Basic and acidic residues" evidence="1">
    <location>
        <begin position="29"/>
        <end position="46"/>
    </location>
</feature>
<evidence type="ECO:0000313" key="3">
    <source>
        <dbReference type="Proteomes" id="UP000007115"/>
    </source>
</evidence>
<keyword evidence="3" id="KW-1185">Reference proteome</keyword>
<feature type="region of interest" description="Disordered" evidence="1">
    <location>
        <begin position="21"/>
        <end position="52"/>
    </location>
</feature>
<gene>
    <name evidence="2" type="ORF">TRIVIDRAFT_224773</name>
</gene>
<name>G9N1B7_HYPVG</name>
<dbReference type="AlphaFoldDB" id="G9N1B7"/>
<dbReference type="RefSeq" id="XP_013953747.1">
    <property type="nucleotide sequence ID" value="XM_014098272.1"/>
</dbReference>
<organism evidence="2 3">
    <name type="scientific">Hypocrea virens (strain Gv29-8 / FGSC 10586)</name>
    <name type="common">Gliocladium virens</name>
    <name type="synonym">Trichoderma virens</name>
    <dbReference type="NCBI Taxonomy" id="413071"/>
    <lineage>
        <taxon>Eukaryota</taxon>
        <taxon>Fungi</taxon>
        <taxon>Dikarya</taxon>
        <taxon>Ascomycota</taxon>
        <taxon>Pezizomycotina</taxon>
        <taxon>Sordariomycetes</taxon>
        <taxon>Hypocreomycetidae</taxon>
        <taxon>Hypocreales</taxon>
        <taxon>Hypocreaceae</taxon>
        <taxon>Trichoderma</taxon>
    </lineage>
</organism>
<dbReference type="HOGENOM" id="CLU_2306533_0_0_1"/>
<evidence type="ECO:0000313" key="2">
    <source>
        <dbReference type="EMBL" id="EHK19548.1"/>
    </source>
</evidence>
<dbReference type="Proteomes" id="UP000007115">
    <property type="component" value="Unassembled WGS sequence"/>
</dbReference>
<dbReference type="GeneID" id="25791904"/>
<sequence length="100" mass="11215">MSVTDWIPAIPDAFFVLAAPSSSETGTQSHDEPRKPHTNERIHHDPSQGQEELFTSSTGSIYVHAENDVQNERHGAFVYANKLAYITQLHFALVCPLWPQ</sequence>
<reference evidence="2 3" key="1">
    <citation type="journal article" date="2011" name="Genome Biol.">
        <title>Comparative genome sequence analysis underscores mycoparasitism as the ancestral life style of Trichoderma.</title>
        <authorList>
            <person name="Kubicek C.P."/>
            <person name="Herrera-Estrella A."/>
            <person name="Seidl-Seiboth V."/>
            <person name="Martinez D.A."/>
            <person name="Druzhinina I.S."/>
            <person name="Thon M."/>
            <person name="Zeilinger S."/>
            <person name="Casas-Flores S."/>
            <person name="Horwitz B.A."/>
            <person name="Mukherjee P.K."/>
            <person name="Mukherjee M."/>
            <person name="Kredics L."/>
            <person name="Alcaraz L.D."/>
            <person name="Aerts A."/>
            <person name="Antal Z."/>
            <person name="Atanasova L."/>
            <person name="Cervantes-Badillo M.G."/>
            <person name="Challacombe J."/>
            <person name="Chertkov O."/>
            <person name="McCluskey K."/>
            <person name="Coulpier F."/>
            <person name="Deshpande N."/>
            <person name="von Doehren H."/>
            <person name="Ebbole D.J."/>
            <person name="Esquivel-Naranjo E.U."/>
            <person name="Fekete E."/>
            <person name="Flipphi M."/>
            <person name="Glaser F."/>
            <person name="Gomez-Rodriguez E.Y."/>
            <person name="Gruber S."/>
            <person name="Han C."/>
            <person name="Henrissat B."/>
            <person name="Hermosa R."/>
            <person name="Hernandez-Onate M."/>
            <person name="Karaffa L."/>
            <person name="Kosti I."/>
            <person name="Le Crom S."/>
            <person name="Lindquist E."/>
            <person name="Lucas S."/>
            <person name="Luebeck M."/>
            <person name="Luebeck P.S."/>
            <person name="Margeot A."/>
            <person name="Metz B."/>
            <person name="Misra M."/>
            <person name="Nevalainen H."/>
            <person name="Omann M."/>
            <person name="Packer N."/>
            <person name="Perrone G."/>
            <person name="Uresti-Rivera E.E."/>
            <person name="Salamov A."/>
            <person name="Schmoll M."/>
            <person name="Seiboth B."/>
            <person name="Shapiro H."/>
            <person name="Sukno S."/>
            <person name="Tamayo-Ramos J.A."/>
            <person name="Tisch D."/>
            <person name="Wiest A."/>
            <person name="Wilkinson H.H."/>
            <person name="Zhang M."/>
            <person name="Coutinho P.M."/>
            <person name="Kenerley C.M."/>
            <person name="Monte E."/>
            <person name="Baker S.E."/>
            <person name="Grigoriev I.V."/>
        </authorList>
    </citation>
    <scope>NUCLEOTIDE SEQUENCE [LARGE SCALE GENOMIC DNA]</scope>
    <source>
        <strain evidence="3">Gv29-8 / FGSC 10586</strain>
    </source>
</reference>
<accession>G9N1B7</accession>
<dbReference type="VEuPathDB" id="FungiDB:TRIVIDRAFT_224773"/>
<proteinExistence type="predicted"/>